<dbReference type="OrthoDB" id="1099063at2759"/>
<evidence type="ECO:0000313" key="11">
    <source>
        <dbReference type="EMBL" id="KIJ45699.1"/>
    </source>
</evidence>
<feature type="compositionally biased region" description="Basic and acidic residues" evidence="8">
    <location>
        <begin position="1"/>
        <end position="22"/>
    </location>
</feature>
<keyword evidence="3" id="KW-0677">Repeat</keyword>
<dbReference type="InterPro" id="IPR001878">
    <property type="entry name" value="Znf_CCHC"/>
</dbReference>
<dbReference type="HOGENOM" id="CLU_035735_0_0_1"/>
<keyword evidence="6" id="KW-0862">Zinc</keyword>
<dbReference type="Pfam" id="PF00076">
    <property type="entry name" value="RRM_1"/>
    <property type="match status" value="1"/>
</dbReference>
<gene>
    <name evidence="11" type="ORF">M422DRAFT_251007</name>
</gene>
<evidence type="ECO:0000313" key="12">
    <source>
        <dbReference type="Proteomes" id="UP000054279"/>
    </source>
</evidence>
<feature type="compositionally biased region" description="Basic and acidic residues" evidence="8">
    <location>
        <begin position="36"/>
        <end position="46"/>
    </location>
</feature>
<evidence type="ECO:0000256" key="5">
    <source>
        <dbReference type="ARBA" id="ARBA00023242"/>
    </source>
</evidence>
<feature type="domain" description="CCHC-type" evidence="10">
    <location>
        <begin position="172"/>
        <end position="187"/>
    </location>
</feature>
<reference evidence="11 12" key="1">
    <citation type="submission" date="2014-06" db="EMBL/GenBank/DDBJ databases">
        <title>Evolutionary Origins and Diversification of the Mycorrhizal Mutualists.</title>
        <authorList>
            <consortium name="DOE Joint Genome Institute"/>
            <consortium name="Mycorrhizal Genomics Consortium"/>
            <person name="Kohler A."/>
            <person name="Kuo A."/>
            <person name="Nagy L.G."/>
            <person name="Floudas D."/>
            <person name="Copeland A."/>
            <person name="Barry K.W."/>
            <person name="Cichocki N."/>
            <person name="Veneault-Fourrey C."/>
            <person name="LaButti K."/>
            <person name="Lindquist E.A."/>
            <person name="Lipzen A."/>
            <person name="Lundell T."/>
            <person name="Morin E."/>
            <person name="Murat C."/>
            <person name="Riley R."/>
            <person name="Ohm R."/>
            <person name="Sun H."/>
            <person name="Tunlid A."/>
            <person name="Henrissat B."/>
            <person name="Grigoriev I.V."/>
            <person name="Hibbett D.S."/>
            <person name="Martin F."/>
        </authorList>
    </citation>
    <scope>NUCLEOTIDE SEQUENCE [LARGE SCALE GENOMIC DNA]</scope>
    <source>
        <strain evidence="11 12">SS14</strain>
    </source>
</reference>
<dbReference type="Pfam" id="PF00098">
    <property type="entry name" value="zf-CCHC"/>
    <property type="match status" value="1"/>
</dbReference>
<evidence type="ECO:0000259" key="10">
    <source>
        <dbReference type="PROSITE" id="PS50158"/>
    </source>
</evidence>
<dbReference type="GO" id="GO:0003729">
    <property type="term" value="F:mRNA binding"/>
    <property type="evidence" value="ECO:0007669"/>
    <property type="project" value="TreeGrafter"/>
</dbReference>
<dbReference type="GO" id="GO:0008270">
    <property type="term" value="F:zinc ion binding"/>
    <property type="evidence" value="ECO:0007669"/>
    <property type="project" value="UniProtKB-KW"/>
</dbReference>
<dbReference type="CDD" id="cd00590">
    <property type="entry name" value="RRM_SF"/>
    <property type="match status" value="1"/>
</dbReference>
<evidence type="ECO:0000256" key="4">
    <source>
        <dbReference type="ARBA" id="ARBA00022884"/>
    </source>
</evidence>
<evidence type="ECO:0008006" key="13">
    <source>
        <dbReference type="Google" id="ProtNLM"/>
    </source>
</evidence>
<feature type="compositionally biased region" description="Basic and acidic residues" evidence="8">
    <location>
        <begin position="371"/>
        <end position="381"/>
    </location>
</feature>
<organism evidence="11 12">
    <name type="scientific">Sphaerobolus stellatus (strain SS14)</name>
    <dbReference type="NCBI Taxonomy" id="990650"/>
    <lineage>
        <taxon>Eukaryota</taxon>
        <taxon>Fungi</taxon>
        <taxon>Dikarya</taxon>
        <taxon>Basidiomycota</taxon>
        <taxon>Agaricomycotina</taxon>
        <taxon>Agaricomycetes</taxon>
        <taxon>Phallomycetidae</taxon>
        <taxon>Geastrales</taxon>
        <taxon>Sphaerobolaceae</taxon>
        <taxon>Sphaerobolus</taxon>
    </lineage>
</organism>
<dbReference type="PROSITE" id="PS50158">
    <property type="entry name" value="ZF_CCHC"/>
    <property type="match status" value="1"/>
</dbReference>
<dbReference type="Gene3D" id="3.30.70.330">
    <property type="match status" value="1"/>
</dbReference>
<accession>A0A0C9VFB2</accession>
<dbReference type="InterPro" id="IPR000504">
    <property type="entry name" value="RRM_dom"/>
</dbReference>
<evidence type="ECO:0000256" key="6">
    <source>
        <dbReference type="PROSITE-ProRule" id="PRU00047"/>
    </source>
</evidence>
<evidence type="ECO:0000259" key="9">
    <source>
        <dbReference type="PROSITE" id="PS50102"/>
    </source>
</evidence>
<dbReference type="SUPFAM" id="SSF54928">
    <property type="entry name" value="RNA-binding domain, RBD"/>
    <property type="match status" value="1"/>
</dbReference>
<evidence type="ECO:0000256" key="7">
    <source>
        <dbReference type="PROSITE-ProRule" id="PRU00176"/>
    </source>
</evidence>
<feature type="compositionally biased region" description="Basic and acidic residues" evidence="8">
    <location>
        <begin position="336"/>
        <end position="347"/>
    </location>
</feature>
<dbReference type="SMART" id="SM00360">
    <property type="entry name" value="RRM"/>
    <property type="match status" value="1"/>
</dbReference>
<feature type="compositionally biased region" description="Basic and acidic residues" evidence="8">
    <location>
        <begin position="472"/>
        <end position="486"/>
    </location>
</feature>
<keyword evidence="6" id="KW-0863">Zinc-finger</keyword>
<dbReference type="Proteomes" id="UP000054279">
    <property type="component" value="Unassembled WGS sequence"/>
</dbReference>
<dbReference type="AlphaFoldDB" id="A0A0C9VFB2"/>
<dbReference type="PANTHER" id="PTHR23003:SF62">
    <property type="entry name" value="SERINE_ARGININE (SR)-TYPE SHUTTLING MRNA BINDING PROTEIN NPL3"/>
    <property type="match status" value="1"/>
</dbReference>
<dbReference type="InterPro" id="IPR035979">
    <property type="entry name" value="RBD_domain_sf"/>
</dbReference>
<keyword evidence="5" id="KW-0539">Nucleus</keyword>
<keyword evidence="4 7" id="KW-0694">RNA-binding</keyword>
<keyword evidence="2" id="KW-0507">mRNA processing</keyword>
<feature type="compositionally biased region" description="Basic and acidic residues" evidence="8">
    <location>
        <begin position="296"/>
        <end position="308"/>
    </location>
</feature>
<evidence type="ECO:0000256" key="1">
    <source>
        <dbReference type="ARBA" id="ARBA00004123"/>
    </source>
</evidence>
<evidence type="ECO:0000256" key="2">
    <source>
        <dbReference type="ARBA" id="ARBA00022664"/>
    </source>
</evidence>
<dbReference type="EMBL" id="KN837111">
    <property type="protein sequence ID" value="KIJ45699.1"/>
    <property type="molecule type" value="Genomic_DNA"/>
</dbReference>
<sequence>MSSPPPRKDEPSGQDWNMDHPASENSNGHHAPVQETRPHHENDDSGKPAAALEENGPLLPSKTAGGPDLGVPGSKSGTIYREKQVKPNKVYVGGLPEHTRQEDLQACFGKLGHIQSIELKTGFGFVEFVDREAAEESVAKYNEGYFMGNKIRVELSHGGGRTAKYAGEPGACFKCGQQGHWARECPNHVVTVGHRKQEPTLLDRVSHPPRDLPPPPSRNYSPYREEYRQPAPPPPPPPPAVAPPARDSRYGYDYPPPVPSGREPRDYRPRDYRPATPPPSRDYREYPPATLPPPRSSREVDDYRRDYRGPPTRYESRSSYYPDDYGSRSSYLPPRDAYEPRGFDRRPPPPNDRYSSYPPHSGRPRTPPPPRPRDDYERMPPPRDYPPPDYRGRPASPGARYSDARAPIDTGRYRRRSQSPVPRSSAAYPPGPPSAGYSGPSAYPSSSSNAHPNSYPPPPPPQGRSSATNGGSRDRDYPPRPPRDSGESASYPRRP</sequence>
<feature type="compositionally biased region" description="Low complexity" evidence="8">
    <location>
        <begin position="418"/>
        <end position="453"/>
    </location>
</feature>
<dbReference type="Gene3D" id="4.10.60.10">
    <property type="entry name" value="Zinc finger, CCHC-type"/>
    <property type="match status" value="1"/>
</dbReference>
<evidence type="ECO:0000256" key="8">
    <source>
        <dbReference type="SAM" id="MobiDB-lite"/>
    </source>
</evidence>
<dbReference type="GO" id="GO:0005634">
    <property type="term" value="C:nucleus"/>
    <property type="evidence" value="ECO:0007669"/>
    <property type="project" value="UniProtKB-SubCell"/>
</dbReference>
<feature type="region of interest" description="Disordered" evidence="8">
    <location>
        <begin position="1"/>
        <end position="82"/>
    </location>
</feature>
<feature type="domain" description="RRM" evidence="9">
    <location>
        <begin position="88"/>
        <end position="158"/>
    </location>
</feature>
<dbReference type="InterPro" id="IPR012677">
    <property type="entry name" value="Nucleotide-bd_a/b_plait_sf"/>
</dbReference>
<keyword evidence="6" id="KW-0479">Metal-binding</keyword>
<name>A0A0C9VFB2_SPHS4</name>
<feature type="region of interest" description="Disordered" evidence="8">
    <location>
        <begin position="196"/>
        <end position="495"/>
    </location>
</feature>
<dbReference type="PROSITE" id="PS50102">
    <property type="entry name" value="RRM"/>
    <property type="match status" value="1"/>
</dbReference>
<dbReference type="GO" id="GO:0005737">
    <property type="term" value="C:cytoplasm"/>
    <property type="evidence" value="ECO:0007669"/>
    <property type="project" value="TreeGrafter"/>
</dbReference>
<proteinExistence type="predicted"/>
<dbReference type="SMART" id="SM00343">
    <property type="entry name" value="ZnF_C2HC"/>
    <property type="match status" value="1"/>
</dbReference>
<protein>
    <recommendedName>
        <fullName evidence="13">RNA-binding domain-containing protein</fullName>
    </recommendedName>
</protein>
<feature type="compositionally biased region" description="Basic and acidic residues" evidence="8">
    <location>
        <begin position="262"/>
        <end position="273"/>
    </location>
</feature>
<dbReference type="InterPro" id="IPR050374">
    <property type="entry name" value="RRT5_SRSF_SR"/>
</dbReference>
<keyword evidence="12" id="KW-1185">Reference proteome</keyword>
<comment type="subcellular location">
    <subcellularLocation>
        <location evidence="1">Nucleus</location>
    </subcellularLocation>
</comment>
<dbReference type="PANTHER" id="PTHR23003">
    <property type="entry name" value="RNA RECOGNITION MOTIF RRM DOMAIN CONTAINING PROTEIN"/>
    <property type="match status" value="1"/>
</dbReference>
<feature type="compositionally biased region" description="Pro residues" evidence="8">
    <location>
        <begin position="230"/>
        <end position="242"/>
    </location>
</feature>
<evidence type="ECO:0000256" key="3">
    <source>
        <dbReference type="ARBA" id="ARBA00022737"/>
    </source>
</evidence>
<dbReference type="GO" id="GO:0006397">
    <property type="term" value="P:mRNA processing"/>
    <property type="evidence" value="ECO:0007669"/>
    <property type="project" value="UniProtKB-KW"/>
</dbReference>